<keyword evidence="4" id="KW-1185">Reference proteome</keyword>
<dbReference type="EMBL" id="JABWDY010018364">
    <property type="protein sequence ID" value="KAF5194699.1"/>
    <property type="molecule type" value="Genomic_DNA"/>
</dbReference>
<dbReference type="PANTHER" id="PTHR44259">
    <property type="entry name" value="OS07G0183000 PROTEIN-RELATED"/>
    <property type="match status" value="1"/>
</dbReference>
<dbReference type="SUPFAM" id="SSF81383">
    <property type="entry name" value="F-box domain"/>
    <property type="match status" value="1"/>
</dbReference>
<organism evidence="3 4">
    <name type="scientific">Thalictrum thalictroides</name>
    <name type="common">Rue-anemone</name>
    <name type="synonym">Anemone thalictroides</name>
    <dbReference type="NCBI Taxonomy" id="46969"/>
    <lineage>
        <taxon>Eukaryota</taxon>
        <taxon>Viridiplantae</taxon>
        <taxon>Streptophyta</taxon>
        <taxon>Embryophyta</taxon>
        <taxon>Tracheophyta</taxon>
        <taxon>Spermatophyta</taxon>
        <taxon>Magnoliopsida</taxon>
        <taxon>Ranunculales</taxon>
        <taxon>Ranunculaceae</taxon>
        <taxon>Thalictroideae</taxon>
        <taxon>Thalictrum</taxon>
    </lineage>
</organism>
<dbReference type="Proteomes" id="UP000554482">
    <property type="component" value="Unassembled WGS sequence"/>
</dbReference>
<dbReference type="InterPro" id="IPR001810">
    <property type="entry name" value="F-box_dom"/>
</dbReference>
<dbReference type="InterPro" id="IPR050942">
    <property type="entry name" value="F-box_BR-signaling"/>
</dbReference>
<dbReference type="InterPro" id="IPR005174">
    <property type="entry name" value="KIB1-4_b-propeller"/>
</dbReference>
<protein>
    <submittedName>
        <fullName evidence="3">F-box skip23-like protein</fullName>
    </submittedName>
</protein>
<evidence type="ECO:0000313" key="4">
    <source>
        <dbReference type="Proteomes" id="UP000554482"/>
    </source>
</evidence>
<comment type="caution">
    <text evidence="3">The sequence shown here is derived from an EMBL/GenBank/DDBJ whole genome shotgun (WGS) entry which is preliminary data.</text>
</comment>
<sequence>MANWSELHEDMIALIVNQLVDVEDIARFSCVCKPWNSVVINQKKQRLSRGSAPWLMLAKRVNDQIGDDGKIRTCYSLSTKHLFKLELPEAQRRRCWGTSYGWIVTMGVDLNINLLHPITRVQISLPSQPTFPRQYTHRITPKEICRIYLHKIALASNPYFWGTNNNTTITPPTPESSLVMALYGEYCELAIASPGDKTWRSVECPDEKTNDDIIFFDGHFYAISYKGILLLCEDLCTTQPKTIPIASPPDESICVNRFYLVNLCGDLHLVERSSPRIENEVGHDLHRYHYETRCFYIYKFDFLTKKWTEIEDLGDNALFVGNNISFAISTSVFPEFKVNCIYFTDDHVSNYKTRFCDTGIYDITKNAIEHLNVDNDVLSKFSRPCFFMPNI</sequence>
<dbReference type="Gene3D" id="1.20.1280.50">
    <property type="match status" value="1"/>
</dbReference>
<evidence type="ECO:0000259" key="1">
    <source>
        <dbReference type="Pfam" id="PF00646"/>
    </source>
</evidence>
<proteinExistence type="predicted"/>
<dbReference type="OrthoDB" id="642536at2759"/>
<dbReference type="Pfam" id="PF03478">
    <property type="entry name" value="Beta-prop_KIB1-4"/>
    <property type="match status" value="1"/>
</dbReference>
<evidence type="ECO:0000313" key="3">
    <source>
        <dbReference type="EMBL" id="KAF5194699.1"/>
    </source>
</evidence>
<reference evidence="3 4" key="1">
    <citation type="submission" date="2020-06" db="EMBL/GenBank/DDBJ databases">
        <title>Transcriptomic and genomic resources for Thalictrum thalictroides and T. hernandezii: Facilitating candidate gene discovery in an emerging model plant lineage.</title>
        <authorList>
            <person name="Arias T."/>
            <person name="Riano-Pachon D.M."/>
            <person name="Di Stilio V.S."/>
        </authorList>
    </citation>
    <scope>NUCLEOTIDE SEQUENCE [LARGE SCALE GENOMIC DNA]</scope>
    <source>
        <strain evidence="4">cv. WT478/WT964</strain>
        <tissue evidence="3">Leaves</tissue>
    </source>
</reference>
<dbReference type="Pfam" id="PF00646">
    <property type="entry name" value="F-box"/>
    <property type="match status" value="1"/>
</dbReference>
<evidence type="ECO:0000259" key="2">
    <source>
        <dbReference type="Pfam" id="PF03478"/>
    </source>
</evidence>
<name>A0A7J6WBH0_THATH</name>
<feature type="domain" description="F-box" evidence="1">
    <location>
        <begin position="4"/>
        <end position="43"/>
    </location>
</feature>
<dbReference type="InterPro" id="IPR036047">
    <property type="entry name" value="F-box-like_dom_sf"/>
</dbReference>
<accession>A0A7J6WBH0</accession>
<gene>
    <name evidence="3" type="ORF">FRX31_015714</name>
</gene>
<dbReference type="AlphaFoldDB" id="A0A7J6WBH0"/>
<feature type="domain" description="KIB1-4 beta-propeller" evidence="2">
    <location>
        <begin position="75"/>
        <end position="362"/>
    </location>
</feature>
<dbReference type="PANTHER" id="PTHR44259:SF114">
    <property type="entry name" value="OS06G0707300 PROTEIN"/>
    <property type="match status" value="1"/>
</dbReference>